<proteinExistence type="predicted"/>
<accession>A0AAD1XEG1</accession>
<evidence type="ECO:0000313" key="2">
    <source>
        <dbReference type="EMBL" id="CAI2367781.1"/>
    </source>
</evidence>
<dbReference type="EMBL" id="CAMPGE010008897">
    <property type="protein sequence ID" value="CAI2367781.1"/>
    <property type="molecule type" value="Genomic_DNA"/>
</dbReference>
<feature type="compositionally biased region" description="Low complexity" evidence="1">
    <location>
        <begin position="341"/>
        <end position="352"/>
    </location>
</feature>
<sequence length="378" mass="43808">METGVANLPSALPVGDIENALYKTPTFEAIGDSSQVTISDASPSFFNLQVKPENKVFEVSKSPFLMKEEHKGNLRFSNSHLNRIRKVNLTEPKKTGLGSAFNKSNDFQYIYSRYIKYKSMMERLKKRIMDELSKNTQFNQATQEAVIKKSCFEQFEEKLSLVTDKLQYYTYKLKKAGVEVNDKEIEDMKRISPDVSKEELNPKQIKRTHRITSLRQSLDISTPKVRKGRGKNQQKFRSLSIIPHLKGKKRMVRDFRIKQTSIDYTNRGPARLRKSIILNNKQRIPRTIITINSVTPRLTDKARLSKSKRRYKKRPVPRSHHSRTGSRARSRKDNYEGRLPTRYTATRSSSRTVGGIIRESPEEEENGAEHPYCNDFAW</sequence>
<organism evidence="2 3">
    <name type="scientific">Euplotes crassus</name>
    <dbReference type="NCBI Taxonomy" id="5936"/>
    <lineage>
        <taxon>Eukaryota</taxon>
        <taxon>Sar</taxon>
        <taxon>Alveolata</taxon>
        <taxon>Ciliophora</taxon>
        <taxon>Intramacronucleata</taxon>
        <taxon>Spirotrichea</taxon>
        <taxon>Hypotrichia</taxon>
        <taxon>Euplotida</taxon>
        <taxon>Euplotidae</taxon>
        <taxon>Moneuplotes</taxon>
    </lineage>
</organism>
<keyword evidence="3" id="KW-1185">Reference proteome</keyword>
<dbReference type="Proteomes" id="UP001295684">
    <property type="component" value="Unassembled WGS sequence"/>
</dbReference>
<name>A0AAD1XEG1_EUPCR</name>
<evidence type="ECO:0000313" key="3">
    <source>
        <dbReference type="Proteomes" id="UP001295684"/>
    </source>
</evidence>
<dbReference type="AlphaFoldDB" id="A0AAD1XEG1"/>
<gene>
    <name evidence="2" type="ORF">ECRASSUSDP1_LOCUS9069</name>
</gene>
<feature type="region of interest" description="Disordered" evidence="1">
    <location>
        <begin position="299"/>
        <end position="378"/>
    </location>
</feature>
<reference evidence="2" key="1">
    <citation type="submission" date="2023-07" db="EMBL/GenBank/DDBJ databases">
        <authorList>
            <consortium name="AG Swart"/>
            <person name="Singh M."/>
            <person name="Singh A."/>
            <person name="Seah K."/>
            <person name="Emmerich C."/>
        </authorList>
    </citation>
    <scope>NUCLEOTIDE SEQUENCE</scope>
    <source>
        <strain evidence="2">DP1</strain>
    </source>
</reference>
<protein>
    <submittedName>
        <fullName evidence="2">Uncharacterized protein</fullName>
    </submittedName>
</protein>
<evidence type="ECO:0000256" key="1">
    <source>
        <dbReference type="SAM" id="MobiDB-lite"/>
    </source>
</evidence>
<feature type="compositionally biased region" description="Basic residues" evidence="1">
    <location>
        <begin position="304"/>
        <end position="330"/>
    </location>
</feature>
<comment type="caution">
    <text evidence="2">The sequence shown here is derived from an EMBL/GenBank/DDBJ whole genome shotgun (WGS) entry which is preliminary data.</text>
</comment>